<accession>A0A1G8Z8Q4</accession>
<dbReference type="GO" id="GO:0009432">
    <property type="term" value="P:SOS response"/>
    <property type="evidence" value="ECO:0007669"/>
    <property type="project" value="TreeGrafter"/>
</dbReference>
<evidence type="ECO:0000256" key="5">
    <source>
        <dbReference type="ARBA" id="ARBA00022763"/>
    </source>
</evidence>
<keyword evidence="7 9" id="KW-0234">DNA repair</keyword>
<evidence type="ECO:0000256" key="6">
    <source>
        <dbReference type="ARBA" id="ARBA00022840"/>
    </source>
</evidence>
<keyword evidence="10" id="KW-0175">Coiled coil</keyword>
<evidence type="ECO:0000256" key="7">
    <source>
        <dbReference type="ARBA" id="ARBA00023204"/>
    </source>
</evidence>
<keyword evidence="4" id="KW-0547">Nucleotide-binding</keyword>
<gene>
    <name evidence="12" type="ORF">SAMN04488098_101320</name>
</gene>
<dbReference type="AlphaFoldDB" id="A0A1G8Z8Q4"/>
<dbReference type="GO" id="GO:0006281">
    <property type="term" value="P:DNA repair"/>
    <property type="evidence" value="ECO:0007669"/>
    <property type="project" value="UniProtKB-KW"/>
</dbReference>
<dbReference type="InterPro" id="IPR003395">
    <property type="entry name" value="RecF/RecN/SMC_N"/>
</dbReference>
<dbReference type="Gene3D" id="3.40.50.300">
    <property type="entry name" value="P-loop containing nucleotide triphosphate hydrolases"/>
    <property type="match status" value="2"/>
</dbReference>
<name>A0A1G8Z8Q4_9LACT</name>
<evidence type="ECO:0000256" key="10">
    <source>
        <dbReference type="SAM" id="Coils"/>
    </source>
</evidence>
<comment type="similarity">
    <text evidence="2 9">Belongs to the RecN family.</text>
</comment>
<dbReference type="RefSeq" id="WP_091266100.1">
    <property type="nucleotide sequence ID" value="NZ_FNFK01000013.1"/>
</dbReference>
<evidence type="ECO:0000313" key="12">
    <source>
        <dbReference type="EMBL" id="SDK11363.1"/>
    </source>
</evidence>
<dbReference type="GO" id="GO:0006310">
    <property type="term" value="P:DNA recombination"/>
    <property type="evidence" value="ECO:0007669"/>
    <property type="project" value="InterPro"/>
</dbReference>
<dbReference type="SUPFAM" id="SSF52540">
    <property type="entry name" value="P-loop containing nucleoside triphosphate hydrolases"/>
    <property type="match status" value="2"/>
</dbReference>
<feature type="domain" description="RecF/RecN/SMC N-terminal" evidence="11">
    <location>
        <begin position="1"/>
        <end position="515"/>
    </location>
</feature>
<dbReference type="CDD" id="cd03241">
    <property type="entry name" value="ABC_RecN"/>
    <property type="match status" value="2"/>
</dbReference>
<evidence type="ECO:0000256" key="4">
    <source>
        <dbReference type="ARBA" id="ARBA00022741"/>
    </source>
</evidence>
<feature type="coiled-coil region" evidence="10">
    <location>
        <begin position="293"/>
        <end position="358"/>
    </location>
</feature>
<feature type="coiled-coil region" evidence="10">
    <location>
        <begin position="155"/>
        <end position="233"/>
    </location>
</feature>
<evidence type="ECO:0000256" key="1">
    <source>
        <dbReference type="ARBA" id="ARBA00003618"/>
    </source>
</evidence>
<dbReference type="PIRSF" id="PIRSF003128">
    <property type="entry name" value="RecN"/>
    <property type="match status" value="1"/>
</dbReference>
<dbReference type="OrthoDB" id="9806954at2"/>
<keyword evidence="13" id="KW-1185">Reference proteome</keyword>
<dbReference type="InterPro" id="IPR004604">
    <property type="entry name" value="DNA_recomb/repair_RecN"/>
</dbReference>
<evidence type="ECO:0000259" key="11">
    <source>
        <dbReference type="Pfam" id="PF02463"/>
    </source>
</evidence>
<protein>
    <recommendedName>
        <fullName evidence="3 9">DNA repair protein RecN</fullName>
    </recommendedName>
    <alternativeName>
        <fullName evidence="8 9">Recombination protein N</fullName>
    </alternativeName>
</protein>
<proteinExistence type="inferred from homology"/>
<dbReference type="InterPro" id="IPR027417">
    <property type="entry name" value="P-loop_NTPase"/>
</dbReference>
<dbReference type="NCBIfam" id="TIGR00634">
    <property type="entry name" value="recN"/>
    <property type="match status" value="1"/>
</dbReference>
<dbReference type="NCBIfam" id="NF008121">
    <property type="entry name" value="PRK10869.1"/>
    <property type="match status" value="1"/>
</dbReference>
<evidence type="ECO:0000256" key="9">
    <source>
        <dbReference type="PIRNR" id="PIRNR003128"/>
    </source>
</evidence>
<dbReference type="STRING" id="426701.SAMN04488098_101320"/>
<dbReference type="EMBL" id="FNFK01000013">
    <property type="protein sequence ID" value="SDK11363.1"/>
    <property type="molecule type" value="Genomic_DNA"/>
</dbReference>
<comment type="function">
    <text evidence="1 9">May be involved in recombinational repair of damaged DNA.</text>
</comment>
<organism evidence="12 13">
    <name type="scientific">Alkalibacterium thalassium</name>
    <dbReference type="NCBI Taxonomy" id="426701"/>
    <lineage>
        <taxon>Bacteria</taxon>
        <taxon>Bacillati</taxon>
        <taxon>Bacillota</taxon>
        <taxon>Bacilli</taxon>
        <taxon>Lactobacillales</taxon>
        <taxon>Carnobacteriaceae</taxon>
        <taxon>Alkalibacterium</taxon>
    </lineage>
</organism>
<dbReference type="GO" id="GO:0005524">
    <property type="term" value="F:ATP binding"/>
    <property type="evidence" value="ECO:0007669"/>
    <property type="project" value="UniProtKB-KW"/>
</dbReference>
<dbReference type="Proteomes" id="UP000199433">
    <property type="component" value="Unassembled WGS sequence"/>
</dbReference>
<reference evidence="13" key="1">
    <citation type="submission" date="2016-10" db="EMBL/GenBank/DDBJ databases">
        <authorList>
            <person name="Varghese N."/>
            <person name="Submissions S."/>
        </authorList>
    </citation>
    <scope>NUCLEOTIDE SEQUENCE [LARGE SCALE GENOMIC DNA]</scope>
    <source>
        <strain evidence="13">DSM 19181</strain>
    </source>
</reference>
<evidence type="ECO:0000313" key="13">
    <source>
        <dbReference type="Proteomes" id="UP000199433"/>
    </source>
</evidence>
<keyword evidence="5 9" id="KW-0227">DNA damage</keyword>
<sequence>MLESLKIKDFAIIQDLSLDFRTGMTVLTGETGAGKSIIIDAVGLLAGGRGSSEFVRYGSKKCVLEGQFSYQKTETLTALLEENAIDEEEATLLIQREIFASGRNVCRINGSIVTIAVLKEVGSQLIDIHGQNEHQELMVSDNHIHLLDYYGPSELDRLKKEYQSVFSEYRHLEKERREWEINEQELVQRIDILKYQVEEIKAADLHLNEEEELKEEEQKLANHQSIVEALSSSYTILQGEEISGLDLIGQAMEKMESISDMDDKFRQISETLSAAFFQLQEVSSDLYSEMDHLEYDEERLNEIEERLNLIQQLKRKYGHTVESILTHYEEAVSELEKLENREEQVDMLSKKTTQLRERAVSLAGDLTKIRKDTAERLEVAILEQLKELYMEKVQFSVNFKEGSDQGTADSVLSAQGQDKIEFFVATNPGEPLKPLARVASGGELSRMMLAMKTIFSRSQGITSIIFDEVDTGVSGRVAQAIADKIYSVAYHSQVLCITHLPQVAARADQHLYIRKEVANDRTTTYVEQLAEKERTEEIARMLSGEELTQLTIETAQELLKLADKKKKQV</sequence>
<dbReference type="GO" id="GO:0043590">
    <property type="term" value="C:bacterial nucleoid"/>
    <property type="evidence" value="ECO:0007669"/>
    <property type="project" value="TreeGrafter"/>
</dbReference>
<evidence type="ECO:0000256" key="3">
    <source>
        <dbReference type="ARBA" id="ARBA00021315"/>
    </source>
</evidence>
<dbReference type="PANTHER" id="PTHR11059:SF0">
    <property type="entry name" value="DNA REPAIR PROTEIN RECN"/>
    <property type="match status" value="1"/>
</dbReference>
<dbReference type="FunFam" id="3.40.50.300:FF:000319">
    <property type="entry name" value="DNA repair protein RecN"/>
    <property type="match status" value="1"/>
</dbReference>
<dbReference type="FunFam" id="3.40.50.300:FF:000356">
    <property type="entry name" value="DNA repair protein RecN"/>
    <property type="match status" value="1"/>
</dbReference>
<dbReference type="PANTHER" id="PTHR11059">
    <property type="entry name" value="DNA REPAIR PROTEIN RECN"/>
    <property type="match status" value="1"/>
</dbReference>
<evidence type="ECO:0000256" key="2">
    <source>
        <dbReference type="ARBA" id="ARBA00009441"/>
    </source>
</evidence>
<keyword evidence="6" id="KW-0067">ATP-binding</keyword>
<dbReference type="Pfam" id="PF02463">
    <property type="entry name" value="SMC_N"/>
    <property type="match status" value="1"/>
</dbReference>
<evidence type="ECO:0000256" key="8">
    <source>
        <dbReference type="ARBA" id="ARBA00033408"/>
    </source>
</evidence>